<dbReference type="Pfam" id="PF02958">
    <property type="entry name" value="EcKL"/>
    <property type="match status" value="1"/>
</dbReference>
<dbReference type="InterPro" id="IPR004119">
    <property type="entry name" value="EcKL"/>
</dbReference>
<name>A0A3L8DPL0_OOCBI</name>
<reference evidence="2" key="2">
    <citation type="submission" date="2018-07" db="EMBL/GenBank/DDBJ databases">
        <authorList>
            <person name="Mckenzie S.K."/>
            <person name="Kronauer D.J.C."/>
        </authorList>
    </citation>
    <scope>NUCLEOTIDE SEQUENCE</scope>
    <source>
        <strain evidence="2">Clonal line C1</strain>
    </source>
</reference>
<reference evidence="2" key="1">
    <citation type="journal article" date="2018" name="Genome Res.">
        <title>The genomic architecture and molecular evolution of ant odorant receptors.</title>
        <authorList>
            <person name="McKenzie S.K."/>
            <person name="Kronauer D.J.C."/>
        </authorList>
    </citation>
    <scope>NUCLEOTIDE SEQUENCE [LARGE SCALE GENOMIC DNA]</scope>
    <source>
        <strain evidence="2">Clonal line C1</strain>
    </source>
</reference>
<protein>
    <recommendedName>
        <fullName evidence="1">CHK kinase-like domain-containing protein</fullName>
    </recommendedName>
</protein>
<dbReference type="InterPro" id="IPR015897">
    <property type="entry name" value="CHK_kinase-like"/>
</dbReference>
<dbReference type="AlphaFoldDB" id="A0A3L8DPL0"/>
<dbReference type="OrthoDB" id="191037at2759"/>
<sequence>MDIQTNDDTNLPSSSSVSERYICNCYSCIFVKNILIKKLVEKWEPNIYNHIRVEHISQCSRNIVHQVFLSLRCGEEQKHEQFIVKLPKMGQDSAGFENEVRLYCMKEKFLIFRTLFPFCHLATYFSSNFPYPVVVLKDLTKYGYTQFRCKLDRTDLRICMEVLAKFHGTTFRLQNGNDYVSRALSYELSKNKEKRMNQRSKSVRNFLESISIIGLDCDLYEKIKLKLQKIERLETEIATTIIHGRFTRSKVFIKYADGGCYIQLIDFQSMTYDSPAIDFGRIFLTNLPDEYNVSSLEELFRSMLEAYLEKLKQEYPEVPSLLVEKDIIHNMILSYIYLNAQEIEAIENHKTILDMLNKISSLD</sequence>
<evidence type="ECO:0000313" key="2">
    <source>
        <dbReference type="EMBL" id="RLU22337.1"/>
    </source>
</evidence>
<dbReference type="Proteomes" id="UP000279307">
    <property type="component" value="Chromosome 5"/>
</dbReference>
<dbReference type="SUPFAM" id="SSF56112">
    <property type="entry name" value="Protein kinase-like (PK-like)"/>
    <property type="match status" value="1"/>
</dbReference>
<dbReference type="PANTHER" id="PTHR11012">
    <property type="entry name" value="PROTEIN KINASE-LIKE DOMAIN-CONTAINING"/>
    <property type="match status" value="1"/>
</dbReference>
<dbReference type="SMART" id="SM00587">
    <property type="entry name" value="CHK"/>
    <property type="match status" value="1"/>
</dbReference>
<accession>A0A3L8DPL0</accession>
<comment type="caution">
    <text evidence="2">The sequence shown here is derived from an EMBL/GenBank/DDBJ whole genome shotgun (WGS) entry which is preliminary data.</text>
</comment>
<dbReference type="EMBL" id="QOIP01000005">
    <property type="protein sequence ID" value="RLU22337.1"/>
    <property type="molecule type" value="Genomic_DNA"/>
</dbReference>
<proteinExistence type="predicted"/>
<feature type="domain" description="CHK kinase-like" evidence="1">
    <location>
        <begin position="134"/>
        <end position="317"/>
    </location>
</feature>
<evidence type="ECO:0000259" key="1">
    <source>
        <dbReference type="SMART" id="SM00587"/>
    </source>
</evidence>
<dbReference type="InterPro" id="IPR011009">
    <property type="entry name" value="Kinase-like_dom_sf"/>
</dbReference>
<organism evidence="2">
    <name type="scientific">Ooceraea biroi</name>
    <name type="common">Clonal raider ant</name>
    <name type="synonym">Cerapachys biroi</name>
    <dbReference type="NCBI Taxonomy" id="2015173"/>
    <lineage>
        <taxon>Eukaryota</taxon>
        <taxon>Metazoa</taxon>
        <taxon>Ecdysozoa</taxon>
        <taxon>Arthropoda</taxon>
        <taxon>Hexapoda</taxon>
        <taxon>Insecta</taxon>
        <taxon>Pterygota</taxon>
        <taxon>Neoptera</taxon>
        <taxon>Endopterygota</taxon>
        <taxon>Hymenoptera</taxon>
        <taxon>Apocrita</taxon>
        <taxon>Aculeata</taxon>
        <taxon>Formicoidea</taxon>
        <taxon>Formicidae</taxon>
        <taxon>Dorylinae</taxon>
        <taxon>Ooceraea</taxon>
    </lineage>
</organism>
<dbReference type="PANTHER" id="PTHR11012:SF30">
    <property type="entry name" value="PROTEIN KINASE-LIKE DOMAIN-CONTAINING"/>
    <property type="match status" value="1"/>
</dbReference>
<gene>
    <name evidence="2" type="ORF">DMN91_004615</name>
</gene>
<dbReference type="Gene3D" id="3.90.1200.10">
    <property type="match status" value="1"/>
</dbReference>